<accession>A0ABS5JLD8</accession>
<organism evidence="8 9">
    <name type="scientific">Nissabacter archeti</name>
    <dbReference type="NCBI Taxonomy" id="1917880"/>
    <lineage>
        <taxon>Bacteria</taxon>
        <taxon>Pseudomonadati</taxon>
        <taxon>Pseudomonadota</taxon>
        <taxon>Gammaproteobacteria</taxon>
        <taxon>Enterobacterales</taxon>
        <taxon>Yersiniaceae</taxon>
        <taxon>Nissabacter</taxon>
    </lineage>
</organism>
<dbReference type="RefSeq" id="WP_212589526.1">
    <property type="nucleotide sequence ID" value="NZ_JAERKB010000013.1"/>
</dbReference>
<dbReference type="InterPro" id="IPR013762">
    <property type="entry name" value="Integrase-like_cat_sf"/>
</dbReference>
<dbReference type="InterPro" id="IPR002104">
    <property type="entry name" value="Integrase_catalytic"/>
</dbReference>
<evidence type="ECO:0000256" key="3">
    <source>
        <dbReference type="ARBA" id="ARBA00023125"/>
    </source>
</evidence>
<keyword evidence="3 5" id="KW-0238">DNA-binding</keyword>
<evidence type="ECO:0000259" key="7">
    <source>
        <dbReference type="PROSITE" id="PS51900"/>
    </source>
</evidence>
<dbReference type="EMBL" id="JAERKB010000013">
    <property type="protein sequence ID" value="MBS0970814.1"/>
    <property type="molecule type" value="Genomic_DNA"/>
</dbReference>
<evidence type="ECO:0000256" key="5">
    <source>
        <dbReference type="PROSITE-ProRule" id="PRU01248"/>
    </source>
</evidence>
<dbReference type="PANTHER" id="PTHR30349:SF41">
    <property type="entry name" value="INTEGRASE_RECOMBINASE PROTEIN MJ0367-RELATED"/>
    <property type="match status" value="1"/>
</dbReference>
<comment type="caution">
    <text evidence="8">The sequence shown here is derived from an EMBL/GenBank/DDBJ whole genome shotgun (WGS) entry which is preliminary data.</text>
</comment>
<dbReference type="InterPro" id="IPR004107">
    <property type="entry name" value="Integrase_SAM-like_N"/>
</dbReference>
<keyword evidence="4" id="KW-0233">DNA recombination</keyword>
<evidence type="ECO:0000256" key="2">
    <source>
        <dbReference type="ARBA" id="ARBA00022908"/>
    </source>
</evidence>
<gene>
    <name evidence="8" type="ORF">JK232_18150</name>
</gene>
<dbReference type="SUPFAM" id="SSF56349">
    <property type="entry name" value="DNA breaking-rejoining enzymes"/>
    <property type="match status" value="1"/>
</dbReference>
<protein>
    <submittedName>
        <fullName evidence="8">Site-specific integrase</fullName>
    </submittedName>
</protein>
<evidence type="ECO:0000313" key="8">
    <source>
        <dbReference type="EMBL" id="MBS0970814.1"/>
    </source>
</evidence>
<dbReference type="Gene3D" id="1.10.443.10">
    <property type="entry name" value="Intergrase catalytic core"/>
    <property type="match status" value="1"/>
</dbReference>
<dbReference type="Pfam" id="PF02899">
    <property type="entry name" value="Phage_int_SAM_1"/>
    <property type="match status" value="1"/>
</dbReference>
<evidence type="ECO:0000313" key="9">
    <source>
        <dbReference type="Proteomes" id="UP000680634"/>
    </source>
</evidence>
<keyword evidence="9" id="KW-1185">Reference proteome</keyword>
<comment type="similarity">
    <text evidence="1">Belongs to the 'phage' integrase family.</text>
</comment>
<dbReference type="CDD" id="cd00397">
    <property type="entry name" value="DNA_BRE_C"/>
    <property type="match status" value="1"/>
</dbReference>
<dbReference type="Pfam" id="PF00589">
    <property type="entry name" value="Phage_integrase"/>
    <property type="match status" value="1"/>
</dbReference>
<reference evidence="9" key="1">
    <citation type="submission" date="2023-07" db="EMBL/GenBank/DDBJ databases">
        <title>Genome-inferred correspondence between phylogeny and metabolic traits in the wild Drosophila gut microbiome.</title>
        <authorList>
            <person name="Bueno E."/>
            <person name="Blow F."/>
            <person name="Douglas A.E."/>
        </authorList>
    </citation>
    <scope>NUCLEOTIDE SEQUENCE [LARGE SCALE GENOMIC DNA]</scope>
    <source>
        <strain evidence="9">JGM97</strain>
    </source>
</reference>
<dbReference type="Proteomes" id="UP000680634">
    <property type="component" value="Unassembled WGS sequence"/>
</dbReference>
<dbReference type="InterPro" id="IPR010998">
    <property type="entry name" value="Integrase_recombinase_N"/>
</dbReference>
<sequence>MKQKLLAVLSFMAADSSACRWIALQEDLLHAPNTVDAYARGINDWLAFCHSAGLTALTAGPDTVALYVRSLHVGHQLSASTLRHRLTIVRLYCDWLCEEGLRKSNPVRRGVWKNGGNGRQGIVPTQRRLPRIPNNAEWLHFLKVVAKEDIRTRFMLALAYDCALRREELCTVATSDIDPARRILTIRAENTKNRCGRVVPYSLVTSELYAAWLAERRTLSTSRGPLFLSRSPRNHAQPITGWTWSKIIRKLALEAGIPCISTHTFRHLCLTELACAGWDIHEIAAFAGHRRVQSTLLYLHLSAHDLNNRFSSTLASLHTSRLVVLQNGEYSYDAP</sequence>
<evidence type="ECO:0000259" key="6">
    <source>
        <dbReference type="PROSITE" id="PS51898"/>
    </source>
</evidence>
<keyword evidence="2" id="KW-0229">DNA integration</keyword>
<evidence type="ECO:0000256" key="1">
    <source>
        <dbReference type="ARBA" id="ARBA00008857"/>
    </source>
</evidence>
<feature type="domain" description="Core-binding (CB)" evidence="7">
    <location>
        <begin position="16"/>
        <end position="97"/>
    </location>
</feature>
<dbReference type="PROSITE" id="PS51898">
    <property type="entry name" value="TYR_RECOMBINASE"/>
    <property type="match status" value="1"/>
</dbReference>
<dbReference type="InterPro" id="IPR050090">
    <property type="entry name" value="Tyrosine_recombinase_XerCD"/>
</dbReference>
<dbReference type="InterPro" id="IPR044068">
    <property type="entry name" value="CB"/>
</dbReference>
<evidence type="ECO:0000256" key="4">
    <source>
        <dbReference type="ARBA" id="ARBA00023172"/>
    </source>
</evidence>
<feature type="domain" description="Tyr recombinase" evidence="6">
    <location>
        <begin position="128"/>
        <end position="311"/>
    </location>
</feature>
<dbReference type="PANTHER" id="PTHR30349">
    <property type="entry name" value="PHAGE INTEGRASE-RELATED"/>
    <property type="match status" value="1"/>
</dbReference>
<proteinExistence type="inferred from homology"/>
<dbReference type="PROSITE" id="PS51900">
    <property type="entry name" value="CB"/>
    <property type="match status" value="1"/>
</dbReference>
<dbReference type="Gene3D" id="1.10.150.130">
    <property type="match status" value="1"/>
</dbReference>
<dbReference type="InterPro" id="IPR011010">
    <property type="entry name" value="DNA_brk_join_enz"/>
</dbReference>
<name>A0ABS5JLD8_9GAMM</name>